<dbReference type="EMBL" id="HBIO01001460">
    <property type="protein sequence ID" value="CAE0456208.1"/>
    <property type="molecule type" value="Transcribed_RNA"/>
</dbReference>
<accession>A0A7S3PV21</accession>
<feature type="domain" description="Helicase-associated" evidence="1">
    <location>
        <begin position="200"/>
        <end position="261"/>
    </location>
</feature>
<dbReference type="AlphaFoldDB" id="A0A7S3PV21"/>
<dbReference type="InterPro" id="IPR005114">
    <property type="entry name" value="Helicase_assoc"/>
</dbReference>
<sequence>MQQIDIKYHLLTLICILSVRHSQSFQTTFLGTRRINSLYRWNQVSTSVQRRYYVASPIDKVDEINSTEKQLQPQMSLSPDQEDYFNSLEKPVYGAPFIERLRELQGYKNEFGSCYVPKRYPDNPKLGNWVNKSRQMYRKYLQGEKSSMTPERIEALNKIGFIWSGFEDLSMAVPVSIGGSNIEGSSTDISRKNAAFKVNATWMRSFQELKQYMEEEKDAPSASSKLGAWAARQRRARQNLQLGVKTTMTEDRIELLESIGFDWSPWDTKWNMRIQELRDYKQRFGDCMVPVHWKENPKLGSWVSTQRKYYKLHKAGETARITKERIRQLTEVGFVWDRMEYLWNEEVGLHSL</sequence>
<dbReference type="PANTHER" id="PTHR33418">
    <property type="entry name" value="HELICASE-ASSOCIATED"/>
    <property type="match status" value="1"/>
</dbReference>
<feature type="domain" description="Helicase-associated" evidence="1">
    <location>
        <begin position="97"/>
        <end position="161"/>
    </location>
</feature>
<organism evidence="2">
    <name type="scientific">Chaetoceros debilis</name>
    <dbReference type="NCBI Taxonomy" id="122233"/>
    <lineage>
        <taxon>Eukaryota</taxon>
        <taxon>Sar</taxon>
        <taxon>Stramenopiles</taxon>
        <taxon>Ochrophyta</taxon>
        <taxon>Bacillariophyta</taxon>
        <taxon>Coscinodiscophyceae</taxon>
        <taxon>Chaetocerotophycidae</taxon>
        <taxon>Chaetocerotales</taxon>
        <taxon>Chaetocerotaceae</taxon>
        <taxon>Chaetoceros</taxon>
    </lineage>
</organism>
<protein>
    <recommendedName>
        <fullName evidence="1">Helicase-associated domain-containing protein</fullName>
    </recommendedName>
</protein>
<name>A0A7S3PV21_9STRA</name>
<reference evidence="2" key="1">
    <citation type="submission" date="2021-01" db="EMBL/GenBank/DDBJ databases">
        <authorList>
            <person name="Corre E."/>
            <person name="Pelletier E."/>
            <person name="Niang G."/>
            <person name="Scheremetjew M."/>
            <person name="Finn R."/>
            <person name="Kale V."/>
            <person name="Holt S."/>
            <person name="Cochrane G."/>
            <person name="Meng A."/>
            <person name="Brown T."/>
            <person name="Cohen L."/>
        </authorList>
    </citation>
    <scope>NUCLEOTIDE SEQUENCE</scope>
    <source>
        <strain evidence="2">MM31A-1</strain>
    </source>
</reference>
<proteinExistence type="predicted"/>
<evidence type="ECO:0000313" key="2">
    <source>
        <dbReference type="EMBL" id="CAE0456208.1"/>
    </source>
</evidence>
<gene>
    <name evidence="2" type="ORF">CDEB00056_LOCUS1049</name>
</gene>
<dbReference type="Gene3D" id="6.10.140.530">
    <property type="match status" value="3"/>
</dbReference>
<dbReference type="PANTHER" id="PTHR33418:SF1">
    <property type="entry name" value="HELICASE-ASSOCIATED DOMAIN-CONTAINING PROTEIN"/>
    <property type="match status" value="1"/>
</dbReference>
<dbReference type="Pfam" id="PF03457">
    <property type="entry name" value="HA"/>
    <property type="match status" value="3"/>
</dbReference>
<feature type="domain" description="Helicase-associated" evidence="1">
    <location>
        <begin position="266"/>
        <end position="334"/>
    </location>
</feature>
<evidence type="ECO:0000259" key="1">
    <source>
        <dbReference type="Pfam" id="PF03457"/>
    </source>
</evidence>